<proteinExistence type="predicted"/>
<protein>
    <submittedName>
        <fullName evidence="1">Uncharacterized protein</fullName>
    </submittedName>
</protein>
<organism evidence="1 2">
    <name type="scientific">Puccinia triticina</name>
    <dbReference type="NCBI Taxonomy" id="208348"/>
    <lineage>
        <taxon>Eukaryota</taxon>
        <taxon>Fungi</taxon>
        <taxon>Dikarya</taxon>
        <taxon>Basidiomycota</taxon>
        <taxon>Pucciniomycotina</taxon>
        <taxon>Pucciniomycetes</taxon>
        <taxon>Pucciniales</taxon>
        <taxon>Pucciniaceae</taxon>
        <taxon>Puccinia</taxon>
    </lineage>
</organism>
<dbReference type="GeneID" id="77805788"/>
<dbReference type="RefSeq" id="XP_053028857.1">
    <property type="nucleotide sequence ID" value="XM_053164893.1"/>
</dbReference>
<dbReference type="EMBL" id="CP110438">
    <property type="protein sequence ID" value="WAQ93302.1"/>
    <property type="molecule type" value="Genomic_DNA"/>
</dbReference>
<reference evidence="1" key="1">
    <citation type="submission" date="2022-10" db="EMBL/GenBank/DDBJ databases">
        <title>Puccinia triticina Genome sequencing and assembly.</title>
        <authorList>
            <person name="Li C."/>
        </authorList>
    </citation>
    <scope>NUCLEOTIDE SEQUENCE</scope>
    <source>
        <strain evidence="1">Pt15</strain>
    </source>
</reference>
<evidence type="ECO:0000313" key="1">
    <source>
        <dbReference type="EMBL" id="WAQ93302.1"/>
    </source>
</evidence>
<evidence type="ECO:0000313" key="2">
    <source>
        <dbReference type="Proteomes" id="UP001164743"/>
    </source>
</evidence>
<keyword evidence="2" id="KW-1185">Reference proteome</keyword>
<dbReference type="Proteomes" id="UP001164743">
    <property type="component" value="Chromosome 18A"/>
</dbReference>
<accession>A0ABY7DAF0</accession>
<name>A0ABY7DAF0_9BASI</name>
<gene>
    <name evidence="1" type="ORF">PtA15_18A362</name>
</gene>
<sequence>MGDGKWSSDHAPMLLQALTAKHDGAAAASFSLLEGDGEEKKIFNKIAKIFIRPRSSTRLLAADPSAWLMLIVDAHKLWLSNNLTLHPSGEDEEDGYSEEYHKKLTENKGRPKPREQHVGMAVPTTQQTLLLHRKKRPARLSLPSTLRRHSKSLAPNPLLVLVGFCGSR</sequence>